<dbReference type="EMBL" id="KP657980">
    <property type="protein sequence ID" value="ALL53320.1"/>
    <property type="molecule type" value="Genomic_DNA"/>
</dbReference>
<name>A0A0U2Q5C9_9ACTN</name>
<organism evidence="2">
    <name type="scientific">Streptomyces sp. MA37</name>
    <dbReference type="NCBI Taxonomy" id="1400207"/>
    <lineage>
        <taxon>Bacteria</taxon>
        <taxon>Bacillati</taxon>
        <taxon>Actinomycetota</taxon>
        <taxon>Actinomycetes</taxon>
        <taxon>Kitasatosporales</taxon>
        <taxon>Streptomycetaceae</taxon>
        <taxon>Streptomyces</taxon>
    </lineage>
</organism>
<reference evidence="2" key="1">
    <citation type="submission" date="2015-01" db="EMBL/GenBank/DDBJ databases">
        <title>Disruption of a putative terpene cyclase gene in Streptomyces sp. MA37 leads to the identification of the biosynthetic pathway of Neocarazostatin A.</title>
        <authorList>
            <person name="Yi Y."/>
            <person name="Sheng H."/>
            <person name="Hai D."/>
        </authorList>
    </citation>
    <scope>NUCLEOTIDE SEQUENCE</scope>
    <source>
        <strain evidence="2">MA37</strain>
    </source>
</reference>
<dbReference type="Gene3D" id="1.10.600.10">
    <property type="entry name" value="Farnesyl Diphosphate Synthase"/>
    <property type="match status" value="1"/>
</dbReference>
<dbReference type="InterPro" id="IPR002060">
    <property type="entry name" value="Squ/phyt_synthse"/>
</dbReference>
<accession>A0A0U2Q5C9</accession>
<dbReference type="SMR" id="A0A0U2Q5C9"/>
<protein>
    <submittedName>
        <fullName evidence="2">Phytoene synthase</fullName>
    </submittedName>
</protein>
<dbReference type="Pfam" id="PF00494">
    <property type="entry name" value="SQS_PSY"/>
    <property type="match status" value="1"/>
</dbReference>
<evidence type="ECO:0000313" key="2">
    <source>
        <dbReference type="EMBL" id="ALL53320.1"/>
    </source>
</evidence>
<dbReference type="InterPro" id="IPR008949">
    <property type="entry name" value="Isoprenoid_synthase_dom_sf"/>
</dbReference>
<feature type="region of interest" description="Disordered" evidence="1">
    <location>
        <begin position="1"/>
        <end position="31"/>
    </location>
</feature>
<dbReference type="SUPFAM" id="SSF48576">
    <property type="entry name" value="Terpenoid synthases"/>
    <property type="match status" value="1"/>
</dbReference>
<sequence>MADPRLAPERRNDDPGLGTGPPPHHPAPSIQHTGRATMTVHELDLAGITDSGLRADYLKSSRLFRDIGRGRFLGRYMFPAAKRPYFDTFFSFVCYVDDLVDDVNRSLEVRKQRLDEFERAYLAACDGEEIETDGPPSGDHVADAALSRALVHMMRTWDLPYRDVPQFVQAQREALTTYEYATYEEMDPFIQGVTLLPAVWINGLFEPQSEDSEELCRHTITAFQLLDFAWDVQEDLELGRLYLPLEDLAKFGLDRTSLAREVGSGHVSEAVRELMKFEIDRAVGHLDAGRAWGRTLHPTSRTFVDLDIETHRQMAVELVKDDYAFFGRPKKGLGFNSAKIAPRTAAAAARAKRINREAEQSGYRIRRPWSA</sequence>
<feature type="compositionally biased region" description="Basic and acidic residues" evidence="1">
    <location>
        <begin position="1"/>
        <end position="14"/>
    </location>
</feature>
<gene>
    <name evidence="2" type="primary">nzsF</name>
</gene>
<dbReference type="GO" id="GO:0016765">
    <property type="term" value="F:transferase activity, transferring alkyl or aryl (other than methyl) groups"/>
    <property type="evidence" value="ECO:0007669"/>
    <property type="project" value="UniProtKB-ARBA"/>
</dbReference>
<dbReference type="PANTHER" id="PTHR31480">
    <property type="entry name" value="BIFUNCTIONAL LYCOPENE CYCLASE/PHYTOENE SYNTHASE"/>
    <property type="match status" value="1"/>
</dbReference>
<evidence type="ECO:0000256" key="1">
    <source>
        <dbReference type="SAM" id="MobiDB-lite"/>
    </source>
</evidence>
<dbReference type="AlphaFoldDB" id="A0A0U2Q5C9"/>
<proteinExistence type="predicted"/>